<sequence length="182" mass="18342">MSGDSGPGTTGSFIDTPTGAPKTSALAASTLQAPRSADAPPRTAGGGASEREIRMGDGFVTEPGAKSSVRPSAAATRPPFADREVSARMGPGVVSSETAARSGDKTTDRRSLSRRRAPRAVRSGESDGGSGIRAAGARPSAPTSADATRIASVGNASVRTTNIRIAGARSFIRTLSFPENSA</sequence>
<protein>
    <submittedName>
        <fullName evidence="2">Uncharacterized protein</fullName>
    </submittedName>
</protein>
<gene>
    <name evidence="2" type="ORF">SDC9_173618</name>
</gene>
<evidence type="ECO:0000313" key="2">
    <source>
        <dbReference type="EMBL" id="MPN26194.1"/>
    </source>
</evidence>
<proteinExistence type="predicted"/>
<feature type="region of interest" description="Disordered" evidence="1">
    <location>
        <begin position="1"/>
        <end position="148"/>
    </location>
</feature>
<dbReference type="AlphaFoldDB" id="A0A645GQF7"/>
<name>A0A645GQF7_9ZZZZ</name>
<organism evidence="2">
    <name type="scientific">bioreactor metagenome</name>
    <dbReference type="NCBI Taxonomy" id="1076179"/>
    <lineage>
        <taxon>unclassified sequences</taxon>
        <taxon>metagenomes</taxon>
        <taxon>ecological metagenomes</taxon>
    </lineage>
</organism>
<feature type="compositionally biased region" description="Basic and acidic residues" evidence="1">
    <location>
        <begin position="102"/>
        <end position="111"/>
    </location>
</feature>
<accession>A0A645GQF7</accession>
<dbReference type="EMBL" id="VSSQ01075645">
    <property type="protein sequence ID" value="MPN26194.1"/>
    <property type="molecule type" value="Genomic_DNA"/>
</dbReference>
<comment type="caution">
    <text evidence="2">The sequence shown here is derived from an EMBL/GenBank/DDBJ whole genome shotgun (WGS) entry which is preliminary data.</text>
</comment>
<evidence type="ECO:0000256" key="1">
    <source>
        <dbReference type="SAM" id="MobiDB-lite"/>
    </source>
</evidence>
<reference evidence="2" key="1">
    <citation type="submission" date="2019-08" db="EMBL/GenBank/DDBJ databases">
        <authorList>
            <person name="Kucharzyk K."/>
            <person name="Murdoch R.W."/>
            <person name="Higgins S."/>
            <person name="Loffler F."/>
        </authorList>
    </citation>
    <scope>NUCLEOTIDE SEQUENCE</scope>
</reference>